<comment type="caution">
    <text evidence="4">The sequence shown here is derived from an EMBL/GenBank/DDBJ whole genome shotgun (WGS) entry which is preliminary data.</text>
</comment>
<dbReference type="InterPro" id="IPR043504">
    <property type="entry name" value="Peptidase_S1_PA_chymotrypsin"/>
</dbReference>
<comment type="similarity">
    <text evidence="1">Belongs to the peptidase S1C family.</text>
</comment>
<keyword evidence="3" id="KW-0378">Hydrolase</keyword>
<evidence type="ECO:0000256" key="1">
    <source>
        <dbReference type="ARBA" id="ARBA00010541"/>
    </source>
</evidence>
<dbReference type="InterPro" id="IPR051201">
    <property type="entry name" value="Chloro_Bact_Ser_Proteases"/>
</dbReference>
<dbReference type="GO" id="GO:0008233">
    <property type="term" value="F:peptidase activity"/>
    <property type="evidence" value="ECO:0007669"/>
    <property type="project" value="UniProtKB-KW"/>
</dbReference>
<evidence type="ECO:0000313" key="4">
    <source>
        <dbReference type="EMBL" id="OIR07115.1"/>
    </source>
</evidence>
<organism evidence="4">
    <name type="scientific">mine drainage metagenome</name>
    <dbReference type="NCBI Taxonomy" id="410659"/>
    <lineage>
        <taxon>unclassified sequences</taxon>
        <taxon>metagenomes</taxon>
        <taxon>ecological metagenomes</taxon>
    </lineage>
</organism>
<dbReference type="GO" id="GO:0006508">
    <property type="term" value="P:proteolysis"/>
    <property type="evidence" value="ECO:0007669"/>
    <property type="project" value="UniProtKB-KW"/>
</dbReference>
<dbReference type="SUPFAM" id="SSF50494">
    <property type="entry name" value="Trypsin-like serine proteases"/>
    <property type="match status" value="1"/>
</dbReference>
<evidence type="ECO:0000256" key="2">
    <source>
        <dbReference type="ARBA" id="ARBA00022670"/>
    </source>
</evidence>
<evidence type="ECO:0000256" key="3">
    <source>
        <dbReference type="ARBA" id="ARBA00022801"/>
    </source>
</evidence>
<protein>
    <submittedName>
        <fullName evidence="4">Putative serine protease HtrA</fullName>
    </submittedName>
</protein>
<dbReference type="InterPro" id="IPR009003">
    <property type="entry name" value="Peptidase_S1_PA"/>
</dbReference>
<dbReference type="PANTHER" id="PTHR43343:SF3">
    <property type="entry name" value="PROTEASE DO-LIKE 8, CHLOROPLASTIC"/>
    <property type="match status" value="1"/>
</dbReference>
<gene>
    <name evidence="4" type="primary">htrA_2</name>
    <name evidence="4" type="ORF">GALL_107040</name>
</gene>
<accession>A0A1J5SGS6</accession>
<dbReference type="Pfam" id="PF13365">
    <property type="entry name" value="Trypsin_2"/>
    <property type="match status" value="1"/>
</dbReference>
<keyword evidence="2 4" id="KW-0645">Protease</keyword>
<sequence>MAKSFRPLRLPGRQLAWLAVVALSAFALPASAGLSETIDLVKPSIVIVGTYQETRSPAFKGMGTGFVVGDGTLVATNAHVAPTMTDPVATETLLILVRDENGVVQRRQARKVAVDLDHDLALLKISGTPLVPLPLGGSNDLVVREGQRIAMTGYPVFDVLGVFPTTSRGIISAIAPIAIPGADSRLLGGKQIRRLKRGSFAIYQLDATAYPGSSGSPVYEADSGAIIGIVNMVLVKGLKENALSAPSGMTYAIPILYLQELLRSVR</sequence>
<dbReference type="AlphaFoldDB" id="A0A1J5SGS6"/>
<reference evidence="4" key="1">
    <citation type="submission" date="2016-10" db="EMBL/GenBank/DDBJ databases">
        <title>Sequence of Gallionella enrichment culture.</title>
        <authorList>
            <person name="Poehlein A."/>
            <person name="Muehling M."/>
            <person name="Daniel R."/>
        </authorList>
    </citation>
    <scope>NUCLEOTIDE SEQUENCE</scope>
</reference>
<proteinExistence type="inferred from homology"/>
<name>A0A1J5SGS6_9ZZZZ</name>
<dbReference type="Gene3D" id="2.40.10.10">
    <property type="entry name" value="Trypsin-like serine proteases"/>
    <property type="match status" value="2"/>
</dbReference>
<dbReference type="EMBL" id="MLJW01000039">
    <property type="protein sequence ID" value="OIR07115.1"/>
    <property type="molecule type" value="Genomic_DNA"/>
</dbReference>
<dbReference type="PANTHER" id="PTHR43343">
    <property type="entry name" value="PEPTIDASE S12"/>
    <property type="match status" value="1"/>
</dbReference>